<proteinExistence type="predicted"/>
<reference evidence="2 3" key="1">
    <citation type="submission" date="2019-04" db="EMBL/GenBank/DDBJ databases">
        <authorList>
            <consortium name="DOE Joint Genome Institute"/>
            <person name="Mondo S."/>
            <person name="Kjaerbolling I."/>
            <person name="Vesth T."/>
            <person name="Frisvad J.C."/>
            <person name="Nybo J.L."/>
            <person name="Theobald S."/>
            <person name="Kildgaard S."/>
            <person name="Isbrandt T."/>
            <person name="Kuo A."/>
            <person name="Sato A."/>
            <person name="Lyhne E.K."/>
            <person name="Kogle M.E."/>
            <person name="Wiebenga A."/>
            <person name="Kun R.S."/>
            <person name="Lubbers R.J."/>
            <person name="Makela M.R."/>
            <person name="Barry K."/>
            <person name="Chovatia M."/>
            <person name="Clum A."/>
            <person name="Daum C."/>
            <person name="Haridas S."/>
            <person name="He G."/>
            <person name="LaButti K."/>
            <person name="Lipzen A."/>
            <person name="Riley R."/>
            <person name="Salamov A."/>
            <person name="Simmons B.A."/>
            <person name="Magnuson J.K."/>
            <person name="Henrissat B."/>
            <person name="Mortensen U.H."/>
            <person name="Larsen T.O."/>
            <person name="Devries R.P."/>
            <person name="Grigoriev I.V."/>
            <person name="Machida M."/>
            <person name="Baker S.E."/>
            <person name="Andersen M.R."/>
            <person name="Cantor M.N."/>
            <person name="Hua S.X."/>
        </authorList>
    </citation>
    <scope>NUCLEOTIDE SEQUENCE [LARGE SCALE GENOMIC DNA]</scope>
    <source>
        <strain evidence="2 3">CBS 119388</strain>
    </source>
</reference>
<dbReference type="InterPro" id="IPR020864">
    <property type="entry name" value="MACPF"/>
</dbReference>
<dbReference type="Pfam" id="PF01823">
    <property type="entry name" value="MACPF"/>
    <property type="match status" value="1"/>
</dbReference>
<evidence type="ECO:0000259" key="1">
    <source>
        <dbReference type="Pfam" id="PF01823"/>
    </source>
</evidence>
<gene>
    <name evidence="2" type="ORF">BDV37DRAFT_294950</name>
</gene>
<dbReference type="Proteomes" id="UP000325579">
    <property type="component" value="Unassembled WGS sequence"/>
</dbReference>
<dbReference type="AlphaFoldDB" id="A0A5N7D8Q1"/>
<dbReference type="EMBL" id="ML736783">
    <property type="protein sequence ID" value="KAE8402806.1"/>
    <property type="molecule type" value="Genomic_DNA"/>
</dbReference>
<sequence>MTTIRLDVNLFNGKDDSVKRTNCVPLKDFDISDKKLSDVRSVLIKNGGLDASKVGCSFCSPSGALVNDASSFSDYVDIISEGTEEKEGDDQKKKNTYNVYIYLKSKKTTTGLSDEVKETLKKELNLKLSVSFGSTAYMCVELTIQDKPELLKTSLDQLTSSFNKADWVAEASENATNPSDMSEKEWNVVIRNNSLTSASRLVFSNLGRASDGSKKLKFRRIERAPYSAFVLKPRKFQPHEISDSEVKIEQQFHIPRFVVADDSYVDTFETKSSVATAMARSSFSSIEAEASLEGGAFGFSAAISAGFSSSESSALSKQSTAESSTMNITYNFPRVVLHLDEYSLDLSDECSQDLVRVKDVNSLIAFHHKYGHFFATRIELGGRLFSSEKFSTLGTSSESEATKQMKISASASFSSTYVSGSASYSQENAQSAQDSNSKRALQGSISWQAQGGDTLLCNKQQEDVIPLGDFIGRIPGYEDIPEKFNKLAEITRRKETISFRLGLDEWQRADKNKPEYLSLHHAWMIRQDVAQWCAKRLLKEMKERGRPYTLAELSNWANQALPSEVQALYDCGHPGVTFTDNSDETVFDVEVETLMNQAPALQYGQRYHLFNRKRGLWLRAINVDCIETVTLLAAGPKHEATLFEFRDKDREGPMRNGDKCCLLVYGPDGKQKGIVALSLRGLNPDDGADGSNSIGALPYSVPNEGRIRFTVLEMALGEYEERKYDISSSNSNTSRHPKQFKPTFVIPRYKQPRYNFNSLTMKFTTISLLLAASNALASPANVRNESLKISEFTANASKDGMANLHFSLTDPNYPDDTPTDCNVIWSWNAVPDENARCLGGNYYIRFPDGINQFSQWTIELERVSGPIKEIGQASFSDSAPDTKWQCKENPMDGVIKRCYYNGIMEVKV</sequence>
<organism evidence="2 3">
    <name type="scientific">Aspergillus pseudonomiae</name>
    <dbReference type="NCBI Taxonomy" id="1506151"/>
    <lineage>
        <taxon>Eukaryota</taxon>
        <taxon>Fungi</taxon>
        <taxon>Dikarya</taxon>
        <taxon>Ascomycota</taxon>
        <taxon>Pezizomycotina</taxon>
        <taxon>Eurotiomycetes</taxon>
        <taxon>Eurotiomycetidae</taxon>
        <taxon>Eurotiales</taxon>
        <taxon>Aspergillaceae</taxon>
        <taxon>Aspergillus</taxon>
        <taxon>Aspergillus subgen. Circumdati</taxon>
    </lineage>
</organism>
<dbReference type="GeneID" id="43674440"/>
<dbReference type="RefSeq" id="XP_031940125.1">
    <property type="nucleotide sequence ID" value="XM_032089749.1"/>
</dbReference>
<keyword evidence="3" id="KW-1185">Reference proteome</keyword>
<dbReference type="OrthoDB" id="2562973at2759"/>
<evidence type="ECO:0000313" key="2">
    <source>
        <dbReference type="EMBL" id="KAE8402806.1"/>
    </source>
</evidence>
<name>A0A5N7D8Q1_9EURO</name>
<protein>
    <recommendedName>
        <fullName evidence="1">MACPF domain-containing protein</fullName>
    </recommendedName>
</protein>
<evidence type="ECO:0000313" key="3">
    <source>
        <dbReference type="Proteomes" id="UP000325579"/>
    </source>
</evidence>
<accession>A0A5N7D8Q1</accession>
<feature type="domain" description="MACPF" evidence="1">
    <location>
        <begin position="316"/>
        <end position="450"/>
    </location>
</feature>
<accession>A0A5N6I9E7</accession>